<proteinExistence type="inferred from homology"/>
<keyword evidence="4 6" id="KW-0808">Transferase</keyword>
<dbReference type="InterPro" id="IPR004838">
    <property type="entry name" value="NHTrfase_class1_PyrdxlP-BS"/>
</dbReference>
<accession>A0A6I3IUB1</accession>
<dbReference type="SUPFAM" id="SSF53383">
    <property type="entry name" value="PLP-dependent transferases"/>
    <property type="match status" value="1"/>
</dbReference>
<dbReference type="GO" id="GO:0006520">
    <property type="term" value="P:amino acid metabolic process"/>
    <property type="evidence" value="ECO:0007669"/>
    <property type="project" value="InterPro"/>
</dbReference>
<protein>
    <recommendedName>
        <fullName evidence="6">Aminotransferase</fullName>
        <ecNumber evidence="6">2.6.1.-</ecNumber>
    </recommendedName>
</protein>
<evidence type="ECO:0000256" key="4">
    <source>
        <dbReference type="ARBA" id="ARBA00022679"/>
    </source>
</evidence>
<dbReference type="Proteomes" id="UP000431092">
    <property type="component" value="Unassembled WGS sequence"/>
</dbReference>
<dbReference type="AlphaFoldDB" id="A0A6I3IUB1"/>
<gene>
    <name evidence="8" type="ORF">GGG17_00100</name>
</gene>
<dbReference type="PANTHER" id="PTHR46383:SF2">
    <property type="entry name" value="AMINOTRANSFERASE"/>
    <property type="match status" value="1"/>
</dbReference>
<dbReference type="Pfam" id="PF00155">
    <property type="entry name" value="Aminotran_1_2"/>
    <property type="match status" value="1"/>
</dbReference>
<reference evidence="8 9" key="1">
    <citation type="submission" date="2019-11" db="EMBL/GenBank/DDBJ databases">
        <title>Whole genome sequencing identifies a novel species of the genus Arsenicicoccus isolated from human blood.</title>
        <authorList>
            <person name="Jeong J.H."/>
            <person name="Kweon O.J."/>
            <person name="Kim H.R."/>
            <person name="Kim T.-H."/>
            <person name="Ha S.-M."/>
            <person name="Lee M.-K."/>
        </authorList>
    </citation>
    <scope>NUCLEOTIDE SEQUENCE [LARGE SCALE GENOMIC DNA]</scope>
    <source>
        <strain evidence="8 9">MKL-02</strain>
    </source>
</reference>
<dbReference type="PANTHER" id="PTHR46383">
    <property type="entry name" value="ASPARTATE AMINOTRANSFERASE"/>
    <property type="match status" value="1"/>
</dbReference>
<comment type="similarity">
    <text evidence="2 6">Belongs to the class-I pyridoxal-phosphate-dependent aminotransferase family.</text>
</comment>
<evidence type="ECO:0000256" key="6">
    <source>
        <dbReference type="RuleBase" id="RU000481"/>
    </source>
</evidence>
<name>A0A6I3IUB1_9MICO</name>
<dbReference type="Gene3D" id="3.40.640.10">
    <property type="entry name" value="Type I PLP-dependent aspartate aminotransferase-like (Major domain)"/>
    <property type="match status" value="1"/>
</dbReference>
<dbReference type="CDD" id="cd00609">
    <property type="entry name" value="AAT_like"/>
    <property type="match status" value="1"/>
</dbReference>
<evidence type="ECO:0000256" key="3">
    <source>
        <dbReference type="ARBA" id="ARBA00022576"/>
    </source>
</evidence>
<dbReference type="PROSITE" id="PS00105">
    <property type="entry name" value="AA_TRANSFER_CLASS_1"/>
    <property type="match status" value="1"/>
</dbReference>
<evidence type="ECO:0000256" key="2">
    <source>
        <dbReference type="ARBA" id="ARBA00007441"/>
    </source>
</evidence>
<keyword evidence="3 6" id="KW-0032">Aminotransferase</keyword>
<dbReference type="RefSeq" id="WP_154591801.1">
    <property type="nucleotide sequence ID" value="NZ_WLVL01000002.1"/>
</dbReference>
<dbReference type="EC" id="2.6.1.-" evidence="6"/>
<organism evidence="8 9">
    <name type="scientific">Arsenicicoccus cauae</name>
    <dbReference type="NCBI Taxonomy" id="2663847"/>
    <lineage>
        <taxon>Bacteria</taxon>
        <taxon>Bacillati</taxon>
        <taxon>Actinomycetota</taxon>
        <taxon>Actinomycetes</taxon>
        <taxon>Micrococcales</taxon>
        <taxon>Intrasporangiaceae</taxon>
        <taxon>Arsenicicoccus</taxon>
    </lineage>
</organism>
<evidence type="ECO:0000313" key="9">
    <source>
        <dbReference type="Proteomes" id="UP000431092"/>
    </source>
</evidence>
<comment type="cofactor">
    <cofactor evidence="1 6">
        <name>pyridoxal 5'-phosphate</name>
        <dbReference type="ChEBI" id="CHEBI:597326"/>
    </cofactor>
</comment>
<dbReference type="InterPro" id="IPR015424">
    <property type="entry name" value="PyrdxlP-dep_Trfase"/>
</dbReference>
<evidence type="ECO:0000256" key="1">
    <source>
        <dbReference type="ARBA" id="ARBA00001933"/>
    </source>
</evidence>
<evidence type="ECO:0000256" key="5">
    <source>
        <dbReference type="ARBA" id="ARBA00022898"/>
    </source>
</evidence>
<dbReference type="GO" id="GO:0008483">
    <property type="term" value="F:transaminase activity"/>
    <property type="evidence" value="ECO:0007669"/>
    <property type="project" value="UniProtKB-KW"/>
</dbReference>
<feature type="domain" description="Aminotransferase class I/classII large" evidence="7">
    <location>
        <begin position="31"/>
        <end position="387"/>
    </location>
</feature>
<dbReference type="EMBL" id="WLVL01000002">
    <property type="protein sequence ID" value="MTB70406.1"/>
    <property type="molecule type" value="Genomic_DNA"/>
</dbReference>
<keyword evidence="9" id="KW-1185">Reference proteome</keyword>
<evidence type="ECO:0000313" key="8">
    <source>
        <dbReference type="EMBL" id="MTB70406.1"/>
    </source>
</evidence>
<keyword evidence="5" id="KW-0663">Pyridoxal phosphate</keyword>
<evidence type="ECO:0000259" key="7">
    <source>
        <dbReference type="Pfam" id="PF00155"/>
    </source>
</evidence>
<dbReference type="InterPro" id="IPR015421">
    <property type="entry name" value="PyrdxlP-dep_Trfase_major"/>
</dbReference>
<comment type="caution">
    <text evidence="8">The sequence shown here is derived from an EMBL/GenBank/DDBJ whole genome shotgun (WGS) entry which is preliminary data.</text>
</comment>
<dbReference type="GO" id="GO:0030170">
    <property type="term" value="F:pyridoxal phosphate binding"/>
    <property type="evidence" value="ECO:0007669"/>
    <property type="project" value="InterPro"/>
</dbReference>
<dbReference type="InterPro" id="IPR004839">
    <property type="entry name" value="Aminotransferase_I/II_large"/>
</dbReference>
<dbReference type="InterPro" id="IPR050596">
    <property type="entry name" value="AspAT/PAT-like"/>
</dbReference>
<sequence length="396" mass="41823">MSRVSHRGQVPPFHVMEVMKAAARRQVSHGDVIGLHVGQPSTGAPRAARDAAVAAIGNQVLGYTEAVGDLALREAICEHYAADDDLDVHPGQVVLTTGSSGGFTALFLAAFEAGDEVVVTRPGYPAYRNTLQALGCRVVDLDCGPETAYQPTVAMLDALPTPPAGLILASPANPTGTVVPADELAAIARWCEEHDVLLVSDEIYHGISYAGAQPTTAWSTSRAAAVVGSFSKYFSMTGWRLGWMLLPDHLLRPIELLLGNLNLCPPAVSQAAALGALTAEAQAELRSHVERYAHNRDLVLQRLPEIGVHDQVPPSGAFYAWCEIAHLTQDSVAWCTQVMEHTGVALTPGVDFAPSRPGGDPALDGSHFVRISYAGSAAEVTEGLDRLAAYVAGGRS</sequence>